<feature type="compositionally biased region" description="Low complexity" evidence="8">
    <location>
        <begin position="309"/>
        <end position="319"/>
    </location>
</feature>
<dbReference type="OrthoDB" id="673975at2759"/>
<dbReference type="GO" id="GO:0046983">
    <property type="term" value="F:protein dimerization activity"/>
    <property type="evidence" value="ECO:0007669"/>
    <property type="project" value="InterPro"/>
</dbReference>
<evidence type="ECO:0000256" key="2">
    <source>
        <dbReference type="ARBA" id="ARBA00005510"/>
    </source>
</evidence>
<dbReference type="SUPFAM" id="SSF47459">
    <property type="entry name" value="HLH, helix-loop-helix DNA-binding domain"/>
    <property type="match status" value="1"/>
</dbReference>
<proteinExistence type="inferred from homology"/>
<dbReference type="PROSITE" id="PS50888">
    <property type="entry name" value="BHLH"/>
    <property type="match status" value="1"/>
</dbReference>
<gene>
    <name evidence="10" type="ORF">Taro_000393</name>
</gene>
<comment type="similarity">
    <text evidence="2">Belongs to the bHLH protein family.</text>
</comment>
<protein>
    <recommendedName>
        <fullName evidence="9">BHLH domain-containing protein</fullName>
    </recommendedName>
</protein>
<dbReference type="GO" id="GO:0000981">
    <property type="term" value="F:DNA-binding transcription factor activity, RNA polymerase II-specific"/>
    <property type="evidence" value="ECO:0007669"/>
    <property type="project" value="TreeGrafter"/>
</dbReference>
<feature type="compositionally biased region" description="Polar residues" evidence="8">
    <location>
        <begin position="215"/>
        <end position="239"/>
    </location>
</feature>
<keyword evidence="6" id="KW-0804">Transcription</keyword>
<dbReference type="CDD" id="cd11393">
    <property type="entry name" value="bHLH_AtbHLH_like"/>
    <property type="match status" value="1"/>
</dbReference>
<dbReference type="InterPro" id="IPR011598">
    <property type="entry name" value="bHLH_dom"/>
</dbReference>
<evidence type="ECO:0000256" key="7">
    <source>
        <dbReference type="ARBA" id="ARBA00023242"/>
    </source>
</evidence>
<dbReference type="AlphaFoldDB" id="A0A843TCY5"/>
<dbReference type="GO" id="GO:0005634">
    <property type="term" value="C:nucleus"/>
    <property type="evidence" value="ECO:0007669"/>
    <property type="project" value="UniProtKB-SubCell"/>
</dbReference>
<evidence type="ECO:0000256" key="4">
    <source>
        <dbReference type="ARBA" id="ARBA00023015"/>
    </source>
</evidence>
<keyword evidence="11" id="KW-1185">Reference proteome</keyword>
<evidence type="ECO:0000256" key="3">
    <source>
        <dbReference type="ARBA" id="ARBA00011738"/>
    </source>
</evidence>
<dbReference type="InterPro" id="IPR036638">
    <property type="entry name" value="HLH_DNA-bd_sf"/>
</dbReference>
<sequence>MAEEFHTGVCSGSWPWNAMRGSFEGAPMSAAACSAAASDAGSFGWGLEMMESKTRSDEESAGASASGGSTFTFLGSPGVHASDPMAGAGGFLMEQTVPVAGSGVALPSMDWNQANSLRSNRKIGGGFQAMLQDNLSSSRPYLFQETSMDSDQTHKGTDNQWNRFKDFNQAFMTHQTHLNSGGGCGSGADAGFQGVPFACPPSPTLLHDLLDQDMKPQTSTFNTSSANFMSPASYRSSSGEPPRFPHFLKSSPLRHQHQLSSDHLQFSSENPSFWNASTQAHFSTQQAFDKPSHSATMTGKPNSEGARDSSSTTAKKSASNEPAFKKTRIETPSPLPTFKVRKEKLGDRITALQQLVSPFGKTDTASVLHEAIEYIKFLHDQVGVLSTPYLKNGPAMQHNQKPDKFKDGADGLKQDLRSRGLCLVPVSATFPVVSEPTTADFWTPTFGGTYR</sequence>
<comment type="caution">
    <text evidence="10">The sequence shown here is derived from an EMBL/GenBank/DDBJ whole genome shotgun (WGS) entry which is preliminary data.</text>
</comment>
<reference evidence="10" key="1">
    <citation type="submission" date="2017-07" db="EMBL/GenBank/DDBJ databases">
        <title>Taro Niue Genome Assembly and Annotation.</title>
        <authorList>
            <person name="Atibalentja N."/>
            <person name="Keating K."/>
            <person name="Fields C.J."/>
        </authorList>
    </citation>
    <scope>NUCLEOTIDE SEQUENCE</scope>
    <source>
        <strain evidence="10">Niue_2</strain>
        <tissue evidence="10">Leaf</tissue>
    </source>
</reference>
<feature type="region of interest" description="Disordered" evidence="8">
    <location>
        <begin position="215"/>
        <end position="266"/>
    </location>
</feature>
<evidence type="ECO:0000259" key="9">
    <source>
        <dbReference type="PROSITE" id="PS50888"/>
    </source>
</evidence>
<comment type="subcellular location">
    <subcellularLocation>
        <location evidence="1">Nucleus</location>
    </subcellularLocation>
</comment>
<keyword evidence="4" id="KW-0805">Transcription regulation</keyword>
<dbReference type="GO" id="GO:0000978">
    <property type="term" value="F:RNA polymerase II cis-regulatory region sequence-specific DNA binding"/>
    <property type="evidence" value="ECO:0007669"/>
    <property type="project" value="TreeGrafter"/>
</dbReference>
<dbReference type="Proteomes" id="UP000652761">
    <property type="component" value="Unassembled WGS sequence"/>
</dbReference>
<dbReference type="PANTHER" id="PTHR16223:SF238">
    <property type="entry name" value="TRANSCRIPTION FACTOR BHLH114"/>
    <property type="match status" value="1"/>
</dbReference>
<name>A0A843TCY5_COLES</name>
<evidence type="ECO:0000256" key="5">
    <source>
        <dbReference type="ARBA" id="ARBA00023125"/>
    </source>
</evidence>
<accession>A0A843TCY5</accession>
<evidence type="ECO:0000313" key="11">
    <source>
        <dbReference type="Proteomes" id="UP000652761"/>
    </source>
</evidence>
<evidence type="ECO:0000256" key="8">
    <source>
        <dbReference type="SAM" id="MobiDB-lite"/>
    </source>
</evidence>
<evidence type="ECO:0000313" key="10">
    <source>
        <dbReference type="EMBL" id="MQL68136.1"/>
    </source>
</evidence>
<comment type="subunit">
    <text evidence="3">Homodimer.</text>
</comment>
<evidence type="ECO:0000256" key="1">
    <source>
        <dbReference type="ARBA" id="ARBA00004123"/>
    </source>
</evidence>
<feature type="region of interest" description="Disordered" evidence="8">
    <location>
        <begin position="284"/>
        <end position="333"/>
    </location>
</feature>
<feature type="compositionally biased region" description="Polar residues" evidence="8">
    <location>
        <begin position="284"/>
        <end position="301"/>
    </location>
</feature>
<dbReference type="Gene3D" id="4.10.280.10">
    <property type="entry name" value="Helix-loop-helix DNA-binding domain"/>
    <property type="match status" value="1"/>
</dbReference>
<dbReference type="EMBL" id="NMUH01000008">
    <property type="protein sequence ID" value="MQL68136.1"/>
    <property type="molecule type" value="Genomic_DNA"/>
</dbReference>
<feature type="domain" description="BHLH" evidence="9">
    <location>
        <begin position="329"/>
        <end position="378"/>
    </location>
</feature>
<evidence type="ECO:0000256" key="6">
    <source>
        <dbReference type="ARBA" id="ARBA00023163"/>
    </source>
</evidence>
<dbReference type="InterPro" id="IPR045843">
    <property type="entry name" value="IND-like"/>
</dbReference>
<keyword evidence="5" id="KW-0238">DNA-binding</keyword>
<organism evidence="10 11">
    <name type="scientific">Colocasia esculenta</name>
    <name type="common">Wild taro</name>
    <name type="synonym">Arum esculentum</name>
    <dbReference type="NCBI Taxonomy" id="4460"/>
    <lineage>
        <taxon>Eukaryota</taxon>
        <taxon>Viridiplantae</taxon>
        <taxon>Streptophyta</taxon>
        <taxon>Embryophyta</taxon>
        <taxon>Tracheophyta</taxon>
        <taxon>Spermatophyta</taxon>
        <taxon>Magnoliopsida</taxon>
        <taxon>Liliopsida</taxon>
        <taxon>Araceae</taxon>
        <taxon>Aroideae</taxon>
        <taxon>Colocasieae</taxon>
        <taxon>Colocasia</taxon>
    </lineage>
</organism>
<dbReference type="InterPro" id="IPR045239">
    <property type="entry name" value="bHLH95_bHLH"/>
</dbReference>
<dbReference type="FunFam" id="4.10.280.10:FF:000032">
    <property type="entry name" value="Transcription factor bHLH123 family"/>
    <property type="match status" value="1"/>
</dbReference>
<keyword evidence="7" id="KW-0539">Nucleus</keyword>
<dbReference type="PANTHER" id="PTHR16223">
    <property type="entry name" value="TRANSCRIPTION FACTOR BHLH83-RELATED"/>
    <property type="match status" value="1"/>
</dbReference>